<dbReference type="PANTHER" id="PTHR31367">
    <property type="entry name" value="CYTOSOLIC 5'-NUCLEOTIDASE 1 FAMILY MEMBER"/>
    <property type="match status" value="1"/>
</dbReference>
<accession>A0A8S4ADP8</accession>
<gene>
    <name evidence="2" type="ORF">MMEN_LOCUS3003</name>
</gene>
<reference evidence="2" key="1">
    <citation type="submission" date="2021-05" db="EMBL/GenBank/DDBJ databases">
        <authorList>
            <person name="Tigano A."/>
        </authorList>
    </citation>
    <scope>NUCLEOTIDE SEQUENCE</scope>
</reference>
<dbReference type="Pfam" id="PF06189">
    <property type="entry name" value="5-nucleotidase"/>
    <property type="match status" value="1"/>
</dbReference>
<evidence type="ECO:0000256" key="1">
    <source>
        <dbReference type="SAM" id="MobiDB-lite"/>
    </source>
</evidence>
<proteinExistence type="predicted"/>
<dbReference type="InterPro" id="IPR010394">
    <property type="entry name" value="5-nucleotidase"/>
</dbReference>
<feature type="region of interest" description="Disordered" evidence="1">
    <location>
        <begin position="1"/>
        <end position="27"/>
    </location>
</feature>
<sequence length="288" mass="32092">MASSRMVPPKDNGEHSTTKVKKHKSDPEIPITVAISSDIFRGPVINFAKALKEVNEALTEKYPKSRELFEVLLISDNSPKSLRSTISENDLDDLITVSEEDLTALLQRKKIHLFLSAERPKAEEALKMGTAAAVICPKKMEALPETQAETPLRIAFDGDAVLFSNESELVFKGGLNAFLRHEEEKAEEPMNKGPFKEFLEVLQKLQRKLDTKAIRTYLVTSRGAGCAGYRALKTLRSWGLETDEAVFLSGTKKGPTLKRIRPHIFFDDQESHIRAAFEAGTLAGHVPY</sequence>
<protein>
    <submittedName>
        <fullName evidence="2">(Atlantic silverside) hypothetical protein</fullName>
    </submittedName>
</protein>
<evidence type="ECO:0000313" key="2">
    <source>
        <dbReference type="EMBL" id="CAG5866257.1"/>
    </source>
</evidence>
<dbReference type="GO" id="GO:0046085">
    <property type="term" value="P:adenosine metabolic process"/>
    <property type="evidence" value="ECO:0007669"/>
    <property type="project" value="TreeGrafter"/>
</dbReference>
<dbReference type="GO" id="GO:0000166">
    <property type="term" value="F:nucleotide binding"/>
    <property type="evidence" value="ECO:0007669"/>
    <property type="project" value="InterPro"/>
</dbReference>
<comment type="caution">
    <text evidence="2">The sequence shown here is derived from an EMBL/GenBank/DDBJ whole genome shotgun (WGS) entry which is preliminary data.</text>
</comment>
<dbReference type="GO" id="GO:0000287">
    <property type="term" value="F:magnesium ion binding"/>
    <property type="evidence" value="ECO:0007669"/>
    <property type="project" value="InterPro"/>
</dbReference>
<organism evidence="2 3">
    <name type="scientific">Menidia menidia</name>
    <name type="common">Atlantic silverside</name>
    <dbReference type="NCBI Taxonomy" id="238744"/>
    <lineage>
        <taxon>Eukaryota</taxon>
        <taxon>Metazoa</taxon>
        <taxon>Chordata</taxon>
        <taxon>Craniata</taxon>
        <taxon>Vertebrata</taxon>
        <taxon>Euteleostomi</taxon>
        <taxon>Actinopterygii</taxon>
        <taxon>Neopterygii</taxon>
        <taxon>Teleostei</taxon>
        <taxon>Neoteleostei</taxon>
        <taxon>Acanthomorphata</taxon>
        <taxon>Ovalentaria</taxon>
        <taxon>Atherinomorphae</taxon>
        <taxon>Atheriniformes</taxon>
        <taxon>Atherinopsidae</taxon>
        <taxon>Menidiinae</taxon>
        <taxon>Menidia</taxon>
    </lineage>
</organism>
<dbReference type="Proteomes" id="UP000677803">
    <property type="component" value="Unassembled WGS sequence"/>
</dbReference>
<dbReference type="GO" id="GO:0008253">
    <property type="term" value="F:5'-nucleotidase activity"/>
    <property type="evidence" value="ECO:0007669"/>
    <property type="project" value="InterPro"/>
</dbReference>
<dbReference type="EMBL" id="CAJRST010002224">
    <property type="protein sequence ID" value="CAG5866257.1"/>
    <property type="molecule type" value="Genomic_DNA"/>
</dbReference>
<name>A0A8S4ADP8_9TELE</name>
<dbReference type="OrthoDB" id="9994138at2759"/>
<dbReference type="GO" id="GO:0009117">
    <property type="term" value="P:nucleotide metabolic process"/>
    <property type="evidence" value="ECO:0007669"/>
    <property type="project" value="InterPro"/>
</dbReference>
<keyword evidence="3" id="KW-1185">Reference proteome</keyword>
<dbReference type="AlphaFoldDB" id="A0A8S4ADP8"/>
<evidence type="ECO:0000313" key="3">
    <source>
        <dbReference type="Proteomes" id="UP000677803"/>
    </source>
</evidence>
<dbReference type="GO" id="GO:0005829">
    <property type="term" value="C:cytosol"/>
    <property type="evidence" value="ECO:0007669"/>
    <property type="project" value="TreeGrafter"/>
</dbReference>
<dbReference type="PANTHER" id="PTHR31367:SF3">
    <property type="entry name" value="CYTOSOLIC 5'-NUCLEOTIDASE 1A"/>
    <property type="match status" value="1"/>
</dbReference>